<sequence>MADPEIELPRTASQLRLSHGNKRMSGITHPLYPDAGNTDTADISQQQTNNNSNALDSELELEGDDSTDKDESRDAGAPEKGVVEEEAEVVYRYLTFETELPSPTTIYPASDDDQEAACPPPPPDLAKYTSPFDWSDTRKNVIIWISCVITALTAYTAGSYSPGVEQMTEEWGVSSVAALVGITMFTTGMIGPDYTTISDWVFFFGLKGKKILTGDRFRCRADGARAVF</sequence>
<proteinExistence type="predicted"/>
<feature type="compositionally biased region" description="Polar residues" evidence="1">
    <location>
        <begin position="37"/>
        <end position="55"/>
    </location>
</feature>
<reference evidence="3" key="1">
    <citation type="journal article" date="2020" name="Stud. Mycol.">
        <title>101 Dothideomycetes genomes: a test case for predicting lifestyles and emergence of pathogens.</title>
        <authorList>
            <person name="Haridas S."/>
            <person name="Albert R."/>
            <person name="Binder M."/>
            <person name="Bloem J."/>
            <person name="Labutti K."/>
            <person name="Salamov A."/>
            <person name="Andreopoulos B."/>
            <person name="Baker S."/>
            <person name="Barry K."/>
            <person name="Bills G."/>
            <person name="Bluhm B."/>
            <person name="Cannon C."/>
            <person name="Castanera R."/>
            <person name="Culley D."/>
            <person name="Daum C."/>
            <person name="Ezra D."/>
            <person name="Gonzalez J."/>
            <person name="Henrissat B."/>
            <person name="Kuo A."/>
            <person name="Liang C."/>
            <person name="Lipzen A."/>
            <person name="Lutzoni F."/>
            <person name="Magnuson J."/>
            <person name="Mondo S."/>
            <person name="Nolan M."/>
            <person name="Ohm R."/>
            <person name="Pangilinan J."/>
            <person name="Park H.-J."/>
            <person name="Ramirez L."/>
            <person name="Alfaro M."/>
            <person name="Sun H."/>
            <person name="Tritt A."/>
            <person name="Yoshinaga Y."/>
            <person name="Zwiers L.-H."/>
            <person name="Turgeon B."/>
            <person name="Goodwin S."/>
            <person name="Spatafora J."/>
            <person name="Crous P."/>
            <person name="Grigoriev I."/>
        </authorList>
    </citation>
    <scope>NUCLEOTIDE SEQUENCE</scope>
    <source>
        <strain evidence="3">CBS 175.79</strain>
    </source>
</reference>
<dbReference type="OrthoDB" id="6770063at2759"/>
<keyword evidence="2" id="KW-0472">Membrane</keyword>
<feature type="transmembrane region" description="Helical" evidence="2">
    <location>
        <begin position="172"/>
        <end position="190"/>
    </location>
</feature>
<keyword evidence="4" id="KW-1185">Reference proteome</keyword>
<feature type="compositionally biased region" description="Basic and acidic residues" evidence="1">
    <location>
        <begin position="69"/>
        <end position="83"/>
    </location>
</feature>
<dbReference type="EMBL" id="ML978066">
    <property type="protein sequence ID" value="KAF2022262.1"/>
    <property type="molecule type" value="Genomic_DNA"/>
</dbReference>
<evidence type="ECO:0000256" key="2">
    <source>
        <dbReference type="SAM" id="Phobius"/>
    </source>
</evidence>
<feature type="transmembrane region" description="Helical" evidence="2">
    <location>
        <begin position="141"/>
        <end position="160"/>
    </location>
</feature>
<dbReference type="Proteomes" id="UP000799778">
    <property type="component" value="Unassembled WGS sequence"/>
</dbReference>
<name>A0A6A5Y9K4_9PLEO</name>
<dbReference type="GeneID" id="54284240"/>
<gene>
    <name evidence="3" type="ORF">BU24DRAFT_417903</name>
</gene>
<dbReference type="RefSeq" id="XP_033390601.1">
    <property type="nucleotide sequence ID" value="XM_033526843.1"/>
</dbReference>
<evidence type="ECO:0000313" key="4">
    <source>
        <dbReference type="Proteomes" id="UP000799778"/>
    </source>
</evidence>
<feature type="compositionally biased region" description="Acidic residues" evidence="1">
    <location>
        <begin position="57"/>
        <end position="68"/>
    </location>
</feature>
<keyword evidence="2" id="KW-1133">Transmembrane helix</keyword>
<feature type="region of interest" description="Disordered" evidence="1">
    <location>
        <begin position="102"/>
        <end position="124"/>
    </location>
</feature>
<protein>
    <submittedName>
        <fullName evidence="3">Uncharacterized protein</fullName>
    </submittedName>
</protein>
<dbReference type="AlphaFoldDB" id="A0A6A5Y9K4"/>
<organism evidence="3 4">
    <name type="scientific">Aaosphaeria arxii CBS 175.79</name>
    <dbReference type="NCBI Taxonomy" id="1450172"/>
    <lineage>
        <taxon>Eukaryota</taxon>
        <taxon>Fungi</taxon>
        <taxon>Dikarya</taxon>
        <taxon>Ascomycota</taxon>
        <taxon>Pezizomycotina</taxon>
        <taxon>Dothideomycetes</taxon>
        <taxon>Pleosporomycetidae</taxon>
        <taxon>Pleosporales</taxon>
        <taxon>Pleosporales incertae sedis</taxon>
        <taxon>Aaosphaeria</taxon>
    </lineage>
</organism>
<keyword evidence="2" id="KW-0812">Transmembrane</keyword>
<evidence type="ECO:0000313" key="3">
    <source>
        <dbReference type="EMBL" id="KAF2022262.1"/>
    </source>
</evidence>
<feature type="region of interest" description="Disordered" evidence="1">
    <location>
        <begin position="1"/>
        <end position="84"/>
    </location>
</feature>
<accession>A0A6A5Y9K4</accession>
<evidence type="ECO:0000256" key="1">
    <source>
        <dbReference type="SAM" id="MobiDB-lite"/>
    </source>
</evidence>